<proteinExistence type="predicted"/>
<dbReference type="Proteomes" id="UP000235484">
    <property type="component" value="Unassembled WGS sequence"/>
</dbReference>
<accession>A0A0U5F6S6</accession>
<dbReference type="EMBL" id="LN887513">
    <property type="protein sequence ID" value="CUR40122.1"/>
    <property type="molecule type" value="Genomic_DNA"/>
</dbReference>
<protein>
    <submittedName>
        <fullName evidence="1">Uncharacterized protein</fullName>
    </submittedName>
</protein>
<dbReference type="AlphaFoldDB" id="A0A0U5F6S6"/>
<sequence length="39" mass="4788">MIDAFVGLKNEEGGLYFNRSDLRINYFFISDYQYKFSYY</sequence>
<name>A0A0U5F6S6_LIMRT</name>
<reference evidence="2" key="1">
    <citation type="submission" date="2015-10" db="EMBL/GenBank/DDBJ databases">
        <authorList>
            <person name="Crossman L.C."/>
        </authorList>
    </citation>
    <scope>NUCLEOTIDE SEQUENCE [LARGE SCALE GENOMIC DNA]</scope>
    <source>
        <strain evidence="2">20-2</strain>
    </source>
</reference>
<evidence type="ECO:0000313" key="2">
    <source>
        <dbReference type="Proteomes" id="UP000235484"/>
    </source>
</evidence>
<evidence type="ECO:0000313" key="1">
    <source>
        <dbReference type="EMBL" id="CUR40122.1"/>
    </source>
</evidence>
<gene>
    <name evidence="1" type="ORF">LRLP16767_LR202_00172</name>
</gene>
<organism evidence="1 2">
    <name type="scientific">Limosilactobacillus reuteri</name>
    <name type="common">Lactobacillus reuteri</name>
    <dbReference type="NCBI Taxonomy" id="1598"/>
    <lineage>
        <taxon>Bacteria</taxon>
        <taxon>Bacillati</taxon>
        <taxon>Bacillota</taxon>
        <taxon>Bacilli</taxon>
        <taxon>Lactobacillales</taxon>
        <taxon>Lactobacillaceae</taxon>
        <taxon>Limosilactobacillus</taxon>
    </lineage>
</organism>